<dbReference type="InterPro" id="IPR050228">
    <property type="entry name" value="Carboxylesterase_BioH"/>
</dbReference>
<dbReference type="SUPFAM" id="SSF53474">
    <property type="entry name" value="alpha/beta-Hydrolases"/>
    <property type="match status" value="1"/>
</dbReference>
<dbReference type="PRINTS" id="PR00412">
    <property type="entry name" value="EPOXHYDRLASE"/>
</dbReference>
<feature type="domain" description="AB hydrolase-1" evidence="1">
    <location>
        <begin position="33"/>
        <end position="139"/>
    </location>
</feature>
<evidence type="ECO:0000313" key="3">
    <source>
        <dbReference type="EMBL" id="VFJ74298.1"/>
    </source>
</evidence>
<evidence type="ECO:0000259" key="1">
    <source>
        <dbReference type="Pfam" id="PF00561"/>
    </source>
</evidence>
<organism evidence="2">
    <name type="scientific">Candidatus Kentrum sp. FM</name>
    <dbReference type="NCBI Taxonomy" id="2126340"/>
    <lineage>
        <taxon>Bacteria</taxon>
        <taxon>Pseudomonadati</taxon>
        <taxon>Pseudomonadota</taxon>
        <taxon>Gammaproteobacteria</taxon>
        <taxon>Candidatus Kentrum</taxon>
    </lineage>
</organism>
<gene>
    <name evidence="3" type="ORF">BECKFM1743A_GA0114220_107711</name>
    <name evidence="4" type="ORF">BECKFM1743B_GA0114221_107631</name>
    <name evidence="2" type="ORF">BECKFM1743C_GA0114222_107571</name>
</gene>
<dbReference type="InterPro" id="IPR000073">
    <property type="entry name" value="AB_hydrolase_1"/>
</dbReference>
<evidence type="ECO:0000313" key="4">
    <source>
        <dbReference type="EMBL" id="VFK21169.1"/>
    </source>
</evidence>
<dbReference type="PRINTS" id="PR00111">
    <property type="entry name" value="ABHYDROLASE"/>
</dbReference>
<dbReference type="Pfam" id="PF00561">
    <property type="entry name" value="Abhydrolase_1"/>
    <property type="match status" value="1"/>
</dbReference>
<dbReference type="Gene3D" id="3.40.50.1820">
    <property type="entry name" value="alpha/beta hydrolase"/>
    <property type="match status" value="1"/>
</dbReference>
<dbReference type="EMBL" id="CAADEZ010000771">
    <property type="protein sequence ID" value="VFJ74298.1"/>
    <property type="molecule type" value="Genomic_DNA"/>
</dbReference>
<accession>A0A450TXA1</accession>
<dbReference type="PANTHER" id="PTHR43194:SF5">
    <property type="entry name" value="PIMELOYL-[ACYL-CARRIER PROTEIN] METHYL ESTER ESTERASE"/>
    <property type="match status" value="1"/>
</dbReference>
<dbReference type="EMBL" id="CAADFL010000763">
    <property type="protein sequence ID" value="VFK21169.1"/>
    <property type="molecule type" value="Genomic_DNA"/>
</dbReference>
<dbReference type="InterPro" id="IPR000639">
    <property type="entry name" value="Epox_hydrolase-like"/>
</dbReference>
<dbReference type="PANTHER" id="PTHR43194">
    <property type="entry name" value="HYDROLASE ALPHA/BETA FOLD FAMILY"/>
    <property type="match status" value="1"/>
</dbReference>
<name>A0A450TXA1_9GAMM</name>
<protein>
    <submittedName>
        <fullName evidence="2">Alpha/beta hydrolase fold</fullName>
    </submittedName>
</protein>
<keyword evidence="2" id="KW-0378">Hydrolase</keyword>
<dbReference type="EMBL" id="CAADFA010000757">
    <property type="protein sequence ID" value="VFJ73884.1"/>
    <property type="molecule type" value="Genomic_DNA"/>
</dbReference>
<dbReference type="GO" id="GO:0016787">
    <property type="term" value="F:hydrolase activity"/>
    <property type="evidence" value="ECO:0007669"/>
    <property type="project" value="UniProtKB-KW"/>
</dbReference>
<proteinExistence type="predicted"/>
<reference evidence="2" key="1">
    <citation type="submission" date="2019-02" db="EMBL/GenBank/DDBJ databases">
        <authorList>
            <person name="Gruber-Vodicka R. H."/>
            <person name="Seah K. B. B."/>
        </authorList>
    </citation>
    <scope>NUCLEOTIDE SEQUENCE</scope>
    <source>
        <strain evidence="3">BECK_BZ163</strain>
        <strain evidence="4">BECK_BZ164</strain>
        <strain evidence="2">BECK_BZ165</strain>
    </source>
</reference>
<dbReference type="AlphaFoldDB" id="A0A450TXA1"/>
<sequence length="360" mass="38387">MPIPTLPGITAETITTDRIASRVLSCGPGDGIPVLFLHGNLTSATCWEEVMLALAPGYRAIAPDQRGYGDADPAKKIQPKPGMGLKDLANDAVALLDHLAIGRAHIVGHSLGGSVIWQLLIDHPARFLTATLIAPGSPHGFGGTKDVVGTPCYADFAGSGAGLIPPDMIECIVDGDRGLDNPFSPRTILRTLVVKPPFIPQREEELISATLATHLGEQGFPGDSSPSPNWPYAAPGQWGPLNALSSKYAPDVNQLFSVTPPSHPKTPILWLRGSDDLMVSNNSPFDPATVGAQGLLPGWPGPDVYPPQPMLDQTRAVLEKYALSGGTYREAVLEDAGHFPYLEQVTAFNEVFHRHISMDH</sequence>
<evidence type="ECO:0000313" key="2">
    <source>
        <dbReference type="EMBL" id="VFJ73884.1"/>
    </source>
</evidence>
<dbReference type="InterPro" id="IPR029058">
    <property type="entry name" value="AB_hydrolase_fold"/>
</dbReference>